<dbReference type="SUPFAM" id="SSF50129">
    <property type="entry name" value="GroES-like"/>
    <property type="match status" value="1"/>
</dbReference>
<evidence type="ECO:0000256" key="1">
    <source>
        <dbReference type="ARBA" id="ARBA00001947"/>
    </source>
</evidence>
<accession>A0ABR4JKI7</accession>
<comment type="similarity">
    <text evidence="2">Belongs to the zinc-containing alcohol dehydrogenase family.</text>
</comment>
<keyword evidence="3" id="KW-0479">Metal-binding</keyword>
<evidence type="ECO:0000256" key="3">
    <source>
        <dbReference type="ARBA" id="ARBA00022723"/>
    </source>
</evidence>
<dbReference type="PANTHER" id="PTHR43350">
    <property type="entry name" value="NAD-DEPENDENT ALCOHOL DEHYDROGENASE"/>
    <property type="match status" value="1"/>
</dbReference>
<evidence type="ECO:0000313" key="8">
    <source>
        <dbReference type="Proteomes" id="UP001610446"/>
    </source>
</evidence>
<dbReference type="InterPro" id="IPR011032">
    <property type="entry name" value="GroES-like_sf"/>
</dbReference>
<gene>
    <name evidence="7" type="ORF">BJY01DRAFT_250009</name>
</gene>
<comment type="caution">
    <text evidence="7">The sequence shown here is derived from an EMBL/GenBank/DDBJ whole genome shotgun (WGS) entry which is preliminary data.</text>
</comment>
<dbReference type="EMBL" id="JBFXLU010000120">
    <property type="protein sequence ID" value="KAL2840544.1"/>
    <property type="molecule type" value="Genomic_DNA"/>
</dbReference>
<dbReference type="Pfam" id="PF00107">
    <property type="entry name" value="ADH_zinc_N"/>
    <property type="match status" value="1"/>
</dbReference>
<evidence type="ECO:0000256" key="4">
    <source>
        <dbReference type="ARBA" id="ARBA00022833"/>
    </source>
</evidence>
<keyword evidence="8" id="KW-1185">Reference proteome</keyword>
<name>A0ABR4JKI7_9EURO</name>
<protein>
    <recommendedName>
        <fullName evidence="6">Alcohol dehydrogenase-like C-terminal domain-containing protein</fullName>
    </recommendedName>
</protein>
<dbReference type="InterPro" id="IPR013149">
    <property type="entry name" value="ADH-like_C"/>
</dbReference>
<evidence type="ECO:0000256" key="5">
    <source>
        <dbReference type="ARBA" id="ARBA00023002"/>
    </source>
</evidence>
<keyword evidence="5" id="KW-0560">Oxidoreductase</keyword>
<keyword evidence="4" id="KW-0862">Zinc</keyword>
<proteinExistence type="inferred from homology"/>
<dbReference type="Proteomes" id="UP001610446">
    <property type="component" value="Unassembled WGS sequence"/>
</dbReference>
<dbReference type="Gene3D" id="3.40.50.720">
    <property type="entry name" value="NAD(P)-binding Rossmann-like Domain"/>
    <property type="match status" value="1"/>
</dbReference>
<evidence type="ECO:0000256" key="2">
    <source>
        <dbReference type="ARBA" id="ARBA00008072"/>
    </source>
</evidence>
<evidence type="ECO:0000313" key="7">
    <source>
        <dbReference type="EMBL" id="KAL2840544.1"/>
    </source>
</evidence>
<comment type="cofactor">
    <cofactor evidence="1">
        <name>Zn(2+)</name>
        <dbReference type="ChEBI" id="CHEBI:29105"/>
    </cofactor>
</comment>
<feature type="domain" description="Alcohol dehydrogenase-like C-terminal" evidence="6">
    <location>
        <begin position="127"/>
        <end position="264"/>
    </location>
</feature>
<organism evidence="7 8">
    <name type="scientific">Aspergillus pseudoustus</name>
    <dbReference type="NCBI Taxonomy" id="1810923"/>
    <lineage>
        <taxon>Eukaryota</taxon>
        <taxon>Fungi</taxon>
        <taxon>Dikarya</taxon>
        <taxon>Ascomycota</taxon>
        <taxon>Pezizomycotina</taxon>
        <taxon>Eurotiomycetes</taxon>
        <taxon>Eurotiomycetidae</taxon>
        <taxon>Eurotiales</taxon>
        <taxon>Aspergillaceae</taxon>
        <taxon>Aspergillus</taxon>
        <taxon>Aspergillus subgen. Nidulantes</taxon>
    </lineage>
</organism>
<reference evidence="7 8" key="1">
    <citation type="submission" date="2024-07" db="EMBL/GenBank/DDBJ databases">
        <title>Section-level genome sequencing and comparative genomics of Aspergillus sections Usti and Cavernicolus.</title>
        <authorList>
            <consortium name="Lawrence Berkeley National Laboratory"/>
            <person name="Nybo J.L."/>
            <person name="Vesth T.C."/>
            <person name="Theobald S."/>
            <person name="Frisvad J.C."/>
            <person name="Larsen T.O."/>
            <person name="Kjaerboelling I."/>
            <person name="Rothschild-Mancinelli K."/>
            <person name="Lyhne E.K."/>
            <person name="Kogle M.E."/>
            <person name="Barry K."/>
            <person name="Clum A."/>
            <person name="Na H."/>
            <person name="Ledsgaard L."/>
            <person name="Lin J."/>
            <person name="Lipzen A."/>
            <person name="Kuo A."/>
            <person name="Riley R."/>
            <person name="Mondo S."/>
            <person name="Labutti K."/>
            <person name="Haridas S."/>
            <person name="Pangalinan J."/>
            <person name="Salamov A.A."/>
            <person name="Simmons B.A."/>
            <person name="Magnuson J.K."/>
            <person name="Chen J."/>
            <person name="Drula E."/>
            <person name="Henrissat B."/>
            <person name="Wiebenga A."/>
            <person name="Lubbers R.J."/>
            <person name="Gomes A.C."/>
            <person name="Makela M.R."/>
            <person name="Stajich J."/>
            <person name="Grigoriev I.V."/>
            <person name="Mortensen U.H."/>
            <person name="De Vries R.P."/>
            <person name="Baker S.E."/>
            <person name="Andersen M.R."/>
        </authorList>
    </citation>
    <scope>NUCLEOTIDE SEQUENCE [LARGE SCALE GENOMIC DNA]</scope>
    <source>
        <strain evidence="7 8">CBS 123904</strain>
    </source>
</reference>
<sequence length="301" mass="31956">MSFSSCNDCEPCARGHPAHCFNFNAINFEVVPENFVFRVRPSATDKDSDSTAADPDIYGKFFGQSSFASFSIVQEDSIVNVSGLVKTREYLALFAPLGCGIQTGSGAIINAAQAGPNDRVVVIGLGGVGLSAVMGARIAGCTQIIGIDRHESRLELAKELGATHVVRVDPAKKLGEVTEAVKAVTGGLGANITLDTTGVPVLIAEGVKMTAFKGKVLQVGTAPETGTLAIPIHEFMVSGKQFIGVVEGDVVPKDYIPKLISWAKEGKLPLEKIVNFYQAQDFETAIRDMQSGQTVKPVILW</sequence>
<dbReference type="SUPFAM" id="SSF51735">
    <property type="entry name" value="NAD(P)-binding Rossmann-fold domains"/>
    <property type="match status" value="1"/>
</dbReference>
<evidence type="ECO:0000259" key="6">
    <source>
        <dbReference type="Pfam" id="PF00107"/>
    </source>
</evidence>
<dbReference type="InterPro" id="IPR036291">
    <property type="entry name" value="NAD(P)-bd_dom_sf"/>
</dbReference>
<dbReference type="PANTHER" id="PTHR43350:SF2">
    <property type="entry name" value="GROES-LIKE ZINC-BINDING ALCOHOL DEHYDROGENASE FAMILY PROTEIN"/>
    <property type="match status" value="1"/>
</dbReference>
<dbReference type="Gene3D" id="3.90.180.10">
    <property type="entry name" value="Medium-chain alcohol dehydrogenases, catalytic domain"/>
    <property type="match status" value="1"/>
</dbReference>